<dbReference type="SUPFAM" id="SSF103473">
    <property type="entry name" value="MFS general substrate transporter"/>
    <property type="match status" value="1"/>
</dbReference>
<dbReference type="InterPro" id="IPR010645">
    <property type="entry name" value="MFS_4"/>
</dbReference>
<feature type="transmembrane region" description="Helical" evidence="5">
    <location>
        <begin position="224"/>
        <end position="246"/>
    </location>
</feature>
<dbReference type="Gene3D" id="1.20.1250.20">
    <property type="entry name" value="MFS general substrate transporter like domains"/>
    <property type="match status" value="2"/>
</dbReference>
<dbReference type="InterPro" id="IPR020846">
    <property type="entry name" value="MFS_dom"/>
</dbReference>
<evidence type="ECO:0000256" key="2">
    <source>
        <dbReference type="ARBA" id="ARBA00022692"/>
    </source>
</evidence>
<feature type="transmembrane region" description="Helical" evidence="5">
    <location>
        <begin position="374"/>
        <end position="391"/>
    </location>
</feature>
<organism evidence="7 8">
    <name type="scientific">Micromonospora halotolerans</name>
    <dbReference type="NCBI Taxonomy" id="709879"/>
    <lineage>
        <taxon>Bacteria</taxon>
        <taxon>Bacillati</taxon>
        <taxon>Actinomycetota</taxon>
        <taxon>Actinomycetes</taxon>
        <taxon>Micromonosporales</taxon>
        <taxon>Micromonosporaceae</taxon>
        <taxon>Micromonospora</taxon>
    </lineage>
</organism>
<dbReference type="PANTHER" id="PTHR23537:SF1">
    <property type="entry name" value="SUGAR TRANSPORTER"/>
    <property type="match status" value="1"/>
</dbReference>
<feature type="transmembrane region" description="Helical" evidence="5">
    <location>
        <begin position="252"/>
        <end position="273"/>
    </location>
</feature>
<evidence type="ECO:0000313" key="8">
    <source>
        <dbReference type="Proteomes" id="UP001303001"/>
    </source>
</evidence>
<evidence type="ECO:0000313" key="7">
    <source>
        <dbReference type="EMBL" id="WNM41369.1"/>
    </source>
</evidence>
<feature type="transmembrane region" description="Helical" evidence="5">
    <location>
        <begin position="343"/>
        <end position="362"/>
    </location>
</feature>
<proteinExistence type="predicted"/>
<evidence type="ECO:0000256" key="3">
    <source>
        <dbReference type="ARBA" id="ARBA00022989"/>
    </source>
</evidence>
<dbReference type="EMBL" id="CP134876">
    <property type="protein sequence ID" value="WNM41369.1"/>
    <property type="molecule type" value="Genomic_DNA"/>
</dbReference>
<name>A0ABZ0A1T3_9ACTN</name>
<sequence length="418" mass="42728">MNLIRTAAGALRSLSRRPPRVYWTAARLALGTASALGISRFAYGLLLPAMRTDLGWSLAQAGALTTANSVGYLLGAAVAGVAARRWGSTATFRLGMLITAVALAATAVSSAYPALLTARLAAGAGGALVFVAGGVIASRSAAAARSPAPITIYFSGAGLGIAVSAAWLPSLATHAPHDWRMAWTGLAVCALLATAVSWAAARVDEPEPQLATGRRAIRHLWRTAVAYLLFAGGYIAYVTFLSAALFQEAVPTWQVSTLWAFLGSSAMVAPPLWSPLIGAWPPARVLTTLLALLAGASALPLVSSSYVVLAVSAVVYGGTFMTVPAAVTATIRGATRPEDWAPTLAAFTTVFAAGQTVGPWAAGTIADHTSADATLVWAAALCAAATLVAATRRPQVNSRGSAGVRPLGKRARVDLDAG</sequence>
<feature type="transmembrane region" description="Helical" evidence="5">
    <location>
        <begin position="308"/>
        <end position="331"/>
    </location>
</feature>
<feature type="transmembrane region" description="Helical" evidence="5">
    <location>
        <begin position="94"/>
        <end position="114"/>
    </location>
</feature>
<dbReference type="RefSeq" id="WP_313723282.1">
    <property type="nucleotide sequence ID" value="NZ_CP134876.1"/>
</dbReference>
<dbReference type="PROSITE" id="PS50850">
    <property type="entry name" value="MFS"/>
    <property type="match status" value="1"/>
</dbReference>
<evidence type="ECO:0000256" key="5">
    <source>
        <dbReference type="SAM" id="Phobius"/>
    </source>
</evidence>
<feature type="transmembrane region" description="Helical" evidence="5">
    <location>
        <begin position="120"/>
        <end position="138"/>
    </location>
</feature>
<evidence type="ECO:0000256" key="1">
    <source>
        <dbReference type="ARBA" id="ARBA00004651"/>
    </source>
</evidence>
<keyword evidence="2 5" id="KW-0812">Transmembrane</keyword>
<feature type="transmembrane region" description="Helical" evidence="5">
    <location>
        <begin position="285"/>
        <end position="302"/>
    </location>
</feature>
<feature type="transmembrane region" description="Helical" evidence="5">
    <location>
        <begin position="181"/>
        <end position="203"/>
    </location>
</feature>
<dbReference type="Pfam" id="PF06779">
    <property type="entry name" value="MFS_4"/>
    <property type="match status" value="1"/>
</dbReference>
<evidence type="ECO:0000259" key="6">
    <source>
        <dbReference type="PROSITE" id="PS50850"/>
    </source>
</evidence>
<evidence type="ECO:0000256" key="4">
    <source>
        <dbReference type="ARBA" id="ARBA00023136"/>
    </source>
</evidence>
<gene>
    <name evidence="7" type="ORF">RMN56_08515</name>
</gene>
<feature type="transmembrane region" description="Helical" evidence="5">
    <location>
        <begin position="63"/>
        <end position="82"/>
    </location>
</feature>
<keyword evidence="8" id="KW-1185">Reference proteome</keyword>
<dbReference type="PANTHER" id="PTHR23537">
    <property type="match status" value="1"/>
</dbReference>
<feature type="domain" description="Major facilitator superfamily (MFS) profile" evidence="6">
    <location>
        <begin position="1"/>
        <end position="397"/>
    </location>
</feature>
<reference evidence="7 8" key="1">
    <citation type="submission" date="2023-09" db="EMBL/GenBank/DDBJ databases">
        <title>Micromonospora halotolerans DSM 45598 genome sequence.</title>
        <authorList>
            <person name="Mo P."/>
        </authorList>
    </citation>
    <scope>NUCLEOTIDE SEQUENCE [LARGE SCALE GENOMIC DNA]</scope>
    <source>
        <strain evidence="7 8">DSM 45598</strain>
    </source>
</reference>
<dbReference type="Proteomes" id="UP001303001">
    <property type="component" value="Chromosome"/>
</dbReference>
<dbReference type="InterPro" id="IPR036259">
    <property type="entry name" value="MFS_trans_sf"/>
</dbReference>
<protein>
    <submittedName>
        <fullName evidence="7">YbfB/YjiJ family MFS transporter</fullName>
    </submittedName>
</protein>
<feature type="transmembrane region" description="Helical" evidence="5">
    <location>
        <begin position="150"/>
        <end position="169"/>
    </location>
</feature>
<keyword evidence="4 5" id="KW-0472">Membrane</keyword>
<comment type="subcellular location">
    <subcellularLocation>
        <location evidence="1">Cell membrane</location>
        <topology evidence="1">Multi-pass membrane protein</topology>
    </subcellularLocation>
</comment>
<accession>A0ABZ0A1T3</accession>
<keyword evidence="3 5" id="KW-1133">Transmembrane helix</keyword>
<feature type="transmembrane region" description="Helical" evidence="5">
    <location>
        <begin position="21"/>
        <end position="43"/>
    </location>
</feature>